<dbReference type="PANTHER" id="PTHR35179">
    <property type="entry name" value="PROTEIN CBG02620"/>
    <property type="match status" value="1"/>
</dbReference>
<sequence>APPPPPRPDVEIPEVSQLIKCIRRSQLEYCTTDSFSIVNTKTLVSYSWVKNDAQTIAVPGIPPKLKNNTITVKPIWDSTRSNVIPLEGLKQRHSMLPLFTALEKLNSEASGLLSAIDLIADAGAVEKIMGFVRVGRQAHDHRYGDTWQIQVELVHNTLILCDHWENHKSSILDKQEAEVMQNVAYNFEINRRYWRVVTYNIGFIKWIVRTNAEQWFDESTSTDNPSACKLETSSSSETNRIAVPESQDMQAGREIRAKSLIAMTAPISINDNHFYISDVATDSWNTQKTLPLVPEKVPKRLGHMAWLQQIDKGACPQICGDQITEYQMFDLQHADW</sequence>
<dbReference type="EMBL" id="JAFJYH010000405">
    <property type="protein sequence ID" value="KAG4412165.1"/>
    <property type="molecule type" value="Genomic_DNA"/>
</dbReference>
<protein>
    <submittedName>
        <fullName evidence="2">Uncharacterized protein</fullName>
    </submittedName>
</protein>
<comment type="caution">
    <text evidence="2">The sequence shown here is derived from an EMBL/GenBank/DDBJ whole genome shotgun (WGS) entry which is preliminary data.</text>
</comment>
<feature type="non-terminal residue" evidence="2">
    <location>
        <position position="336"/>
    </location>
</feature>
<keyword evidence="3" id="KW-1185">Reference proteome</keyword>
<accession>A0A8H7W049</accession>
<organism evidence="2 3">
    <name type="scientific">Cadophora malorum</name>
    <dbReference type="NCBI Taxonomy" id="108018"/>
    <lineage>
        <taxon>Eukaryota</taxon>
        <taxon>Fungi</taxon>
        <taxon>Dikarya</taxon>
        <taxon>Ascomycota</taxon>
        <taxon>Pezizomycotina</taxon>
        <taxon>Leotiomycetes</taxon>
        <taxon>Helotiales</taxon>
        <taxon>Ploettnerulaceae</taxon>
        <taxon>Cadophora</taxon>
    </lineage>
</organism>
<feature type="region of interest" description="Disordered" evidence="1">
    <location>
        <begin position="218"/>
        <end position="239"/>
    </location>
</feature>
<evidence type="ECO:0000256" key="1">
    <source>
        <dbReference type="SAM" id="MobiDB-lite"/>
    </source>
</evidence>
<dbReference type="OrthoDB" id="420564at2759"/>
<dbReference type="AlphaFoldDB" id="A0A8H7W049"/>
<proteinExistence type="predicted"/>
<reference evidence="2" key="1">
    <citation type="submission" date="2021-02" db="EMBL/GenBank/DDBJ databases">
        <title>Genome sequence Cadophora malorum strain M34.</title>
        <authorList>
            <person name="Stefanovic E."/>
            <person name="Vu D."/>
            <person name="Scully C."/>
            <person name="Dijksterhuis J."/>
            <person name="Roader J."/>
            <person name="Houbraken J."/>
        </authorList>
    </citation>
    <scope>NUCLEOTIDE SEQUENCE</scope>
    <source>
        <strain evidence="2">M34</strain>
    </source>
</reference>
<gene>
    <name evidence="2" type="ORF">IFR04_014713</name>
</gene>
<dbReference type="PANTHER" id="PTHR35179:SF2">
    <property type="entry name" value="START DOMAIN-CONTAINING PROTEIN"/>
    <property type="match status" value="1"/>
</dbReference>
<evidence type="ECO:0000313" key="2">
    <source>
        <dbReference type="EMBL" id="KAG4412165.1"/>
    </source>
</evidence>
<dbReference type="Proteomes" id="UP000664132">
    <property type="component" value="Unassembled WGS sequence"/>
</dbReference>
<evidence type="ECO:0000313" key="3">
    <source>
        <dbReference type="Proteomes" id="UP000664132"/>
    </source>
</evidence>
<name>A0A8H7W049_9HELO</name>